<organism evidence="6 7">
    <name type="scientific">Oreochromis niloticus</name>
    <name type="common">Nile tilapia</name>
    <name type="synonym">Tilapia nilotica</name>
    <dbReference type="NCBI Taxonomy" id="8128"/>
    <lineage>
        <taxon>Eukaryota</taxon>
        <taxon>Metazoa</taxon>
        <taxon>Chordata</taxon>
        <taxon>Craniata</taxon>
        <taxon>Vertebrata</taxon>
        <taxon>Euteleostomi</taxon>
        <taxon>Actinopterygii</taxon>
        <taxon>Neopterygii</taxon>
        <taxon>Teleostei</taxon>
        <taxon>Neoteleostei</taxon>
        <taxon>Acanthomorphata</taxon>
        <taxon>Ovalentaria</taxon>
        <taxon>Cichlomorphae</taxon>
        <taxon>Cichliformes</taxon>
        <taxon>Cichlidae</taxon>
        <taxon>African cichlids</taxon>
        <taxon>Pseudocrenilabrinae</taxon>
        <taxon>Oreochromini</taxon>
        <taxon>Oreochromis</taxon>
    </lineage>
</organism>
<dbReference type="HOGENOM" id="CLU_1735685_0_0_1"/>
<accession>I3IZ69</accession>
<dbReference type="PANTHER" id="PTHR13943:SF77">
    <property type="entry name" value="LRAT DOMAIN-CONTAINING PROTEIN"/>
    <property type="match status" value="1"/>
</dbReference>
<evidence type="ECO:0000313" key="7">
    <source>
        <dbReference type="Proteomes" id="UP000005207"/>
    </source>
</evidence>
<dbReference type="Pfam" id="PF04970">
    <property type="entry name" value="LRAT"/>
    <property type="match status" value="1"/>
</dbReference>
<keyword evidence="4" id="KW-0443">Lipid metabolism</keyword>
<keyword evidence="3" id="KW-0378">Hydrolase</keyword>
<dbReference type="GO" id="GO:0008970">
    <property type="term" value="F:phospholipase A1 activity"/>
    <property type="evidence" value="ECO:0007669"/>
    <property type="project" value="TreeGrafter"/>
</dbReference>
<dbReference type="AlphaFoldDB" id="I3IZ69"/>
<dbReference type="InterPro" id="IPR051496">
    <property type="entry name" value="H-rev107_PLA/AT"/>
</dbReference>
<evidence type="ECO:0000313" key="6">
    <source>
        <dbReference type="Ensembl" id="ENSONIP00000001909.2"/>
    </source>
</evidence>
<dbReference type="eggNOG" id="ENOG502SVVY">
    <property type="taxonomic scope" value="Eukaryota"/>
</dbReference>
<protein>
    <submittedName>
        <fullName evidence="6">Uncharacterized LOC102076528</fullName>
    </submittedName>
</protein>
<dbReference type="GeneTree" id="ENSGT01150000287039"/>
<dbReference type="Proteomes" id="UP000005207">
    <property type="component" value="Linkage group LG11"/>
</dbReference>
<dbReference type="InParanoid" id="I3IZ69"/>
<evidence type="ECO:0000256" key="3">
    <source>
        <dbReference type="ARBA" id="ARBA00022801"/>
    </source>
</evidence>
<dbReference type="InterPro" id="IPR007053">
    <property type="entry name" value="LRAT_dom"/>
</dbReference>
<feature type="domain" description="LRAT" evidence="5">
    <location>
        <begin position="49"/>
        <end position="159"/>
    </location>
</feature>
<keyword evidence="7" id="KW-1185">Reference proteome</keyword>
<dbReference type="GO" id="GO:0070292">
    <property type="term" value="P:N-acylphosphatidylethanolamine metabolic process"/>
    <property type="evidence" value="ECO:0007669"/>
    <property type="project" value="TreeGrafter"/>
</dbReference>
<dbReference type="PROSITE" id="PS51934">
    <property type="entry name" value="LRAT"/>
    <property type="match status" value="1"/>
</dbReference>
<dbReference type="OMA" id="FHRIHGK"/>
<dbReference type="GO" id="GO:0004623">
    <property type="term" value="F:phospholipase A2 activity"/>
    <property type="evidence" value="ECO:0007669"/>
    <property type="project" value="TreeGrafter"/>
</dbReference>
<name>I3IZ69_ORENI</name>
<dbReference type="Ensembl" id="ENSONIT00000001908.2">
    <property type="protein sequence ID" value="ENSONIP00000001909.2"/>
    <property type="gene ID" value="ENSONIG00000001527.2"/>
</dbReference>
<dbReference type="Gene3D" id="3.90.1720.10">
    <property type="entry name" value="endopeptidase domain like (from Nostoc punctiforme)"/>
    <property type="match status" value="1"/>
</dbReference>
<proteinExistence type="inferred from homology"/>
<reference evidence="6" key="2">
    <citation type="submission" date="2025-08" db="UniProtKB">
        <authorList>
            <consortium name="Ensembl"/>
        </authorList>
    </citation>
    <scope>IDENTIFICATION</scope>
</reference>
<dbReference type="PANTHER" id="PTHR13943">
    <property type="entry name" value="HRAS-LIKE SUPPRESSOR - RELATED"/>
    <property type="match status" value="1"/>
</dbReference>
<comment type="similarity">
    <text evidence="1">Belongs to the H-rev107 family.</text>
</comment>
<gene>
    <name evidence="6" type="primary">LOC102076528</name>
</gene>
<evidence type="ECO:0000259" key="5">
    <source>
        <dbReference type="PROSITE" id="PS51934"/>
    </source>
</evidence>
<evidence type="ECO:0000256" key="2">
    <source>
        <dbReference type="ARBA" id="ARBA00022679"/>
    </source>
</evidence>
<sequence>MFFLRSSKQFFLLSKMRNFILVALTFHLLVITVVNSDYTFGDIISFPRKCAKINKAYKHFAVYVGTDDLFGQGKDKDIFERIRKPTDGKYCVFGSLKKEPKHQKENYLDKKLTPSNRTDIIKHIIAMNTTEICGKYNLLKNNCEHLATWVRYGKAYVKQPGTVAGLFLKPIPGKTLPDADEAMKHISDEEVFKIFEELNKNSEVEDQCNNAVMLKSVLRTPTLLTCLTFLCSFFYMT</sequence>
<keyword evidence="2" id="KW-0808">Transferase</keyword>
<dbReference type="GO" id="GO:0016410">
    <property type="term" value="F:N-acyltransferase activity"/>
    <property type="evidence" value="ECO:0007669"/>
    <property type="project" value="TreeGrafter"/>
</dbReference>
<reference evidence="6" key="3">
    <citation type="submission" date="2025-09" db="UniProtKB">
        <authorList>
            <consortium name="Ensembl"/>
        </authorList>
    </citation>
    <scope>IDENTIFICATION</scope>
</reference>
<reference evidence="7" key="1">
    <citation type="submission" date="2012-01" db="EMBL/GenBank/DDBJ databases">
        <title>The Genome Sequence of Oreochromis niloticus (Nile Tilapia).</title>
        <authorList>
            <consortium name="Broad Institute Genome Assembly Team"/>
            <consortium name="Broad Institute Sequencing Platform"/>
            <person name="Di Palma F."/>
            <person name="Johnson J."/>
            <person name="Lander E.S."/>
            <person name="Lindblad-Toh K."/>
        </authorList>
    </citation>
    <scope>NUCLEOTIDE SEQUENCE [LARGE SCALE GENOMIC DNA]</scope>
</reference>
<evidence type="ECO:0000256" key="1">
    <source>
        <dbReference type="ARBA" id="ARBA00007824"/>
    </source>
</evidence>
<dbReference type="GO" id="GO:0005737">
    <property type="term" value="C:cytoplasm"/>
    <property type="evidence" value="ECO:0007669"/>
    <property type="project" value="TreeGrafter"/>
</dbReference>
<evidence type="ECO:0000256" key="4">
    <source>
        <dbReference type="ARBA" id="ARBA00023098"/>
    </source>
</evidence>